<dbReference type="GO" id="GO:0007229">
    <property type="term" value="P:integrin-mediated signaling pathway"/>
    <property type="evidence" value="ECO:0007669"/>
    <property type="project" value="TreeGrafter"/>
</dbReference>
<dbReference type="InterPro" id="IPR013517">
    <property type="entry name" value="FG-GAP"/>
</dbReference>
<feature type="non-terminal residue" evidence="3">
    <location>
        <position position="1"/>
    </location>
</feature>
<dbReference type="PROSITE" id="PS51470">
    <property type="entry name" value="FG_GAP"/>
    <property type="match status" value="3"/>
</dbReference>
<comment type="caution">
    <text evidence="3">The sequence shown here is derived from an EMBL/GenBank/DDBJ whole genome shotgun (WGS) entry which is preliminary data.</text>
</comment>
<dbReference type="Proteomes" id="UP000708208">
    <property type="component" value="Unassembled WGS sequence"/>
</dbReference>
<evidence type="ECO:0000256" key="2">
    <source>
        <dbReference type="SAM" id="SignalP"/>
    </source>
</evidence>
<dbReference type="Pfam" id="PF01839">
    <property type="entry name" value="FG-GAP"/>
    <property type="match status" value="3"/>
</dbReference>
<evidence type="ECO:0000256" key="1">
    <source>
        <dbReference type="PROSITE-ProRule" id="PRU00803"/>
    </source>
</evidence>
<protein>
    <submittedName>
        <fullName evidence="3">Uncharacterized protein</fullName>
    </submittedName>
</protein>
<dbReference type="GO" id="GO:0033627">
    <property type="term" value="P:cell adhesion mediated by integrin"/>
    <property type="evidence" value="ECO:0007669"/>
    <property type="project" value="TreeGrafter"/>
</dbReference>
<feature type="repeat" description="FG-GAP" evidence="1">
    <location>
        <begin position="326"/>
        <end position="386"/>
    </location>
</feature>
<dbReference type="GO" id="GO:0009897">
    <property type="term" value="C:external side of plasma membrane"/>
    <property type="evidence" value="ECO:0007669"/>
    <property type="project" value="TreeGrafter"/>
</dbReference>
<dbReference type="GO" id="GO:0008305">
    <property type="term" value="C:integrin complex"/>
    <property type="evidence" value="ECO:0007669"/>
    <property type="project" value="TreeGrafter"/>
</dbReference>
<dbReference type="AlphaFoldDB" id="A0A8J2PFS2"/>
<keyword evidence="2" id="KW-0732">Signal</keyword>
<dbReference type="GO" id="GO:0098609">
    <property type="term" value="P:cell-cell adhesion"/>
    <property type="evidence" value="ECO:0007669"/>
    <property type="project" value="TreeGrafter"/>
</dbReference>
<evidence type="ECO:0000313" key="3">
    <source>
        <dbReference type="EMBL" id="CAG7820468.1"/>
    </source>
</evidence>
<feature type="repeat" description="FG-GAP" evidence="1">
    <location>
        <begin position="406"/>
        <end position="463"/>
    </location>
</feature>
<reference evidence="3" key="1">
    <citation type="submission" date="2021-06" db="EMBL/GenBank/DDBJ databases">
        <authorList>
            <person name="Hodson N. C."/>
            <person name="Mongue J. A."/>
            <person name="Jaron S. K."/>
        </authorList>
    </citation>
    <scope>NUCLEOTIDE SEQUENCE</scope>
</reference>
<sequence length="529" mass="57846">MDCKIYILILYFCCTLKISSGFNVDVSHPIVISNIADGPSSYFGASVQIFKKSDDLSWVIIGAPRANSTYSNHLNITEPGVVWRCSLGKASDACEVVMMDPTNVSDVRERAVRDKKDGGWLGASLSSDKSDRFVTCASRWANQRFAYDVNYPDSNEFFLHGICYWRPKQDLLEDTMQDLPPNYRLLPLSHVDDLPNQGDFMWTFGQSGFSQHITSENKLILGAPGISLWRGSVILYSDTDQGFRLQRNGQPEALANTFANNLTVRSNLGNTVSEYGYFGYAVNSGNFFNTNPNEKVQYVGGAPRAALLSGQVIIFNFPKSKLEPLEKLQVINGTQIGSYFGSVLCVVDINRDGFDDLIVGAPHFSTTRTTILPIKFESLKDDKGSDEGDEGAAFVFISTGESLIQQGVLQGDNKPDSQFGSAISTVGDLNQDGFNDLVISAPYSKKGQGSIYIYHGTAKGVQSKYSQVVHASEISSSLRGFGYSLSSGVDFDSNGYNDLAVGSMYTAQVVILRTRPAVFLTGSLKTSVT</sequence>
<evidence type="ECO:0000313" key="4">
    <source>
        <dbReference type="Proteomes" id="UP000708208"/>
    </source>
</evidence>
<proteinExistence type="predicted"/>
<dbReference type="SMART" id="SM00191">
    <property type="entry name" value="Int_alpha"/>
    <property type="match status" value="5"/>
</dbReference>
<dbReference type="GO" id="GO:0007160">
    <property type="term" value="P:cell-matrix adhesion"/>
    <property type="evidence" value="ECO:0007669"/>
    <property type="project" value="TreeGrafter"/>
</dbReference>
<feature type="signal peptide" evidence="2">
    <location>
        <begin position="1"/>
        <end position="21"/>
    </location>
</feature>
<dbReference type="GO" id="GO:0005178">
    <property type="term" value="F:integrin binding"/>
    <property type="evidence" value="ECO:0007669"/>
    <property type="project" value="TreeGrafter"/>
</dbReference>
<gene>
    <name evidence="3" type="ORF">AFUS01_LOCUS30858</name>
</gene>
<feature type="repeat" description="FG-GAP" evidence="1">
    <location>
        <begin position="467"/>
        <end position="529"/>
    </location>
</feature>
<accession>A0A8J2PFS2</accession>
<dbReference type="PANTHER" id="PTHR23220">
    <property type="entry name" value="INTEGRIN ALPHA"/>
    <property type="match status" value="1"/>
</dbReference>
<dbReference type="InterPro" id="IPR013519">
    <property type="entry name" value="Int_alpha_beta-p"/>
</dbReference>
<feature type="chain" id="PRO_5035315825" evidence="2">
    <location>
        <begin position="22"/>
        <end position="529"/>
    </location>
</feature>
<organism evidence="3 4">
    <name type="scientific">Allacma fusca</name>
    <dbReference type="NCBI Taxonomy" id="39272"/>
    <lineage>
        <taxon>Eukaryota</taxon>
        <taxon>Metazoa</taxon>
        <taxon>Ecdysozoa</taxon>
        <taxon>Arthropoda</taxon>
        <taxon>Hexapoda</taxon>
        <taxon>Collembola</taxon>
        <taxon>Symphypleona</taxon>
        <taxon>Sminthuridae</taxon>
        <taxon>Allacma</taxon>
    </lineage>
</organism>
<keyword evidence="4" id="KW-1185">Reference proteome</keyword>
<dbReference type="OrthoDB" id="5317514at2759"/>
<dbReference type="PANTHER" id="PTHR23220:SF83">
    <property type="entry name" value="INTEGRIN ALPHA-PS3-RELATED"/>
    <property type="match status" value="1"/>
</dbReference>
<dbReference type="EMBL" id="CAJVCH010479404">
    <property type="protein sequence ID" value="CAG7820468.1"/>
    <property type="molecule type" value="Genomic_DNA"/>
</dbReference>
<name>A0A8J2PFS2_9HEXA</name>